<dbReference type="EMBL" id="LR797428">
    <property type="protein sequence ID" value="CAB4215502.1"/>
    <property type="molecule type" value="Genomic_DNA"/>
</dbReference>
<sequence>MLKVRSQLGLAERFGVKAMDDCGPASLATAATALGVDTSTKQAHKACEQAGRIDTPTGAEGTSAKQVRDAAKILGLKARIVYDWSEASNEVKAGSILILNIQASQKVVPDRLRSKWQRDYWRKQPLATYGHWVVLGYSNSTWEYACPTMQEGKEGRWALPEEVKTLRDSKGNAGFPTPPAMVLISKRGAAE</sequence>
<evidence type="ECO:0000313" key="3">
    <source>
        <dbReference type="EMBL" id="CAB5230546.1"/>
    </source>
</evidence>
<accession>A0A6J5SN22</accession>
<name>A0A6J5SN22_9CAUD</name>
<dbReference type="EMBL" id="LR798419">
    <property type="protein sequence ID" value="CAB5230546.1"/>
    <property type="molecule type" value="Genomic_DNA"/>
</dbReference>
<evidence type="ECO:0000313" key="2">
    <source>
        <dbReference type="EMBL" id="CAB4215502.1"/>
    </source>
</evidence>
<proteinExistence type="predicted"/>
<dbReference type="Gene3D" id="3.90.70.10">
    <property type="entry name" value="Cysteine proteinases"/>
    <property type="match status" value="1"/>
</dbReference>
<dbReference type="EMBL" id="LR797069">
    <property type="protein sequence ID" value="CAB4184536.1"/>
    <property type="molecule type" value="Genomic_DNA"/>
</dbReference>
<reference evidence="2" key="1">
    <citation type="submission" date="2020-05" db="EMBL/GenBank/DDBJ databases">
        <authorList>
            <person name="Chiriac C."/>
            <person name="Salcher M."/>
            <person name="Ghai R."/>
            <person name="Kavagutti S V."/>
        </authorList>
    </citation>
    <scope>NUCLEOTIDE SEQUENCE</scope>
</reference>
<protein>
    <submittedName>
        <fullName evidence="2">Uncharacterized protein</fullName>
    </submittedName>
</protein>
<gene>
    <name evidence="1" type="ORF">UFOVP1126_26</name>
    <name evidence="2" type="ORF">UFOVP1485_26</name>
    <name evidence="3" type="ORF">UFOVP1573_33</name>
</gene>
<evidence type="ECO:0000313" key="1">
    <source>
        <dbReference type="EMBL" id="CAB4184536.1"/>
    </source>
</evidence>
<organism evidence="2">
    <name type="scientific">uncultured Caudovirales phage</name>
    <dbReference type="NCBI Taxonomy" id="2100421"/>
    <lineage>
        <taxon>Viruses</taxon>
        <taxon>Duplodnaviria</taxon>
        <taxon>Heunggongvirae</taxon>
        <taxon>Uroviricota</taxon>
        <taxon>Caudoviricetes</taxon>
        <taxon>Peduoviridae</taxon>
        <taxon>Maltschvirus</taxon>
        <taxon>Maltschvirus maltsch</taxon>
    </lineage>
</organism>